<proteinExistence type="inferred from homology"/>
<accession>A0A6J3M4J5</accession>
<reference evidence="3" key="3">
    <citation type="submission" date="2025-08" db="UniProtKB">
        <authorList>
            <consortium name="RefSeq"/>
        </authorList>
    </citation>
    <scope>IDENTIFICATION</scope>
    <source>
        <strain evidence="3">CBS 342.82</strain>
    </source>
</reference>
<dbReference type="PANTHER" id="PTHR33797">
    <property type="entry name" value="ORGANIC HYDROPEROXIDE RESISTANCE PROTEIN-LIKE"/>
    <property type="match status" value="1"/>
</dbReference>
<protein>
    <submittedName>
        <fullName evidence="3">OsmC-like protein</fullName>
    </submittedName>
</protein>
<name>A0A6J3M4J5_9PEZI</name>
<sequence length="176" mass="18699">MAALRTLPRLTASLAPRAATRVPTSITKRFLNTDTAPILYTAHTRTTGARNGHIEGAEGLVVDLTMPSALGGKSVKGKTNPEELFSAGYAACFQSAMNITAKQMGVKIPEDSTIECDVHLVGSLKEVDLGIRVDMKVTAKGVDKAKLEKVIARTKEVCPYSRATKGNVTTTVEAVV</sequence>
<dbReference type="NCBIfam" id="TIGR03561">
    <property type="entry name" value="organ_hyd_perox"/>
    <property type="match status" value="1"/>
</dbReference>
<evidence type="ECO:0000313" key="2">
    <source>
        <dbReference type="Proteomes" id="UP000504637"/>
    </source>
</evidence>
<dbReference type="InterPro" id="IPR015946">
    <property type="entry name" value="KH_dom-like_a/b"/>
</dbReference>
<dbReference type="InterPro" id="IPR019953">
    <property type="entry name" value="OHR"/>
</dbReference>
<reference evidence="3" key="2">
    <citation type="submission" date="2020-04" db="EMBL/GenBank/DDBJ databases">
        <authorList>
            <consortium name="NCBI Genome Project"/>
        </authorList>
    </citation>
    <scope>NUCLEOTIDE SEQUENCE</scope>
    <source>
        <strain evidence="3">CBS 342.82</strain>
    </source>
</reference>
<evidence type="ECO:0000313" key="3">
    <source>
        <dbReference type="RefSeq" id="XP_033458863.1"/>
    </source>
</evidence>
<dbReference type="Gene3D" id="3.30.300.20">
    <property type="match status" value="1"/>
</dbReference>
<dbReference type="InterPro" id="IPR003718">
    <property type="entry name" value="OsmC/Ohr_fam"/>
</dbReference>
<dbReference type="RefSeq" id="XP_033458863.1">
    <property type="nucleotide sequence ID" value="XM_033602605.1"/>
</dbReference>
<gene>
    <name evidence="3" type="ORF">K489DRAFT_359722</name>
</gene>
<organism evidence="3">
    <name type="scientific">Dissoconium aciculare CBS 342.82</name>
    <dbReference type="NCBI Taxonomy" id="1314786"/>
    <lineage>
        <taxon>Eukaryota</taxon>
        <taxon>Fungi</taxon>
        <taxon>Dikarya</taxon>
        <taxon>Ascomycota</taxon>
        <taxon>Pezizomycotina</taxon>
        <taxon>Dothideomycetes</taxon>
        <taxon>Dothideomycetidae</taxon>
        <taxon>Mycosphaerellales</taxon>
        <taxon>Dissoconiaceae</taxon>
        <taxon>Dissoconium</taxon>
    </lineage>
</organism>
<keyword evidence="2" id="KW-1185">Reference proteome</keyword>
<dbReference type="Pfam" id="PF02566">
    <property type="entry name" value="OsmC"/>
    <property type="match status" value="1"/>
</dbReference>
<dbReference type="Proteomes" id="UP000504637">
    <property type="component" value="Unplaced"/>
</dbReference>
<dbReference type="OrthoDB" id="60422at2759"/>
<dbReference type="PANTHER" id="PTHR33797:SF2">
    <property type="entry name" value="ORGANIC HYDROPEROXIDE RESISTANCE PROTEIN-LIKE"/>
    <property type="match status" value="1"/>
</dbReference>
<dbReference type="SUPFAM" id="SSF82784">
    <property type="entry name" value="OsmC-like"/>
    <property type="match status" value="1"/>
</dbReference>
<comment type="similarity">
    <text evidence="1">Belongs to the OsmC/Ohr family.</text>
</comment>
<dbReference type="Gene3D" id="2.20.25.10">
    <property type="match status" value="1"/>
</dbReference>
<reference evidence="3" key="1">
    <citation type="submission" date="2020-01" db="EMBL/GenBank/DDBJ databases">
        <authorList>
            <consortium name="DOE Joint Genome Institute"/>
            <person name="Haridas S."/>
            <person name="Albert R."/>
            <person name="Binder M."/>
            <person name="Bloem J."/>
            <person name="Labutti K."/>
            <person name="Salamov A."/>
            <person name="Andreopoulos B."/>
            <person name="Baker S.E."/>
            <person name="Barry K."/>
            <person name="Bills G."/>
            <person name="Bluhm B.H."/>
            <person name="Cannon C."/>
            <person name="Castanera R."/>
            <person name="Culley D.E."/>
            <person name="Daum C."/>
            <person name="Ezra D."/>
            <person name="Gonzalez J.B."/>
            <person name="Henrissat B."/>
            <person name="Kuo A."/>
            <person name="Liang C."/>
            <person name="Lipzen A."/>
            <person name="Lutzoni F."/>
            <person name="Magnuson J."/>
            <person name="Mondo S."/>
            <person name="Nolan M."/>
            <person name="Ohm R."/>
            <person name="Pangilinan J."/>
            <person name="Park H.-J."/>
            <person name="Ramirez L."/>
            <person name="Alfaro M."/>
            <person name="Sun H."/>
            <person name="Tritt A."/>
            <person name="Yoshinaga Y."/>
            <person name="Zwiers L.-H."/>
            <person name="Turgeon B.G."/>
            <person name="Goodwin S.B."/>
            <person name="Spatafora J.W."/>
            <person name="Crous P.W."/>
            <person name="Grigoriev I.V."/>
        </authorList>
    </citation>
    <scope>NUCLEOTIDE SEQUENCE</scope>
    <source>
        <strain evidence="3">CBS 342.82</strain>
    </source>
</reference>
<dbReference type="GO" id="GO:0006979">
    <property type="term" value="P:response to oxidative stress"/>
    <property type="evidence" value="ECO:0007669"/>
    <property type="project" value="InterPro"/>
</dbReference>
<dbReference type="AlphaFoldDB" id="A0A6J3M4J5"/>
<dbReference type="InterPro" id="IPR036102">
    <property type="entry name" value="OsmC/Ohrsf"/>
</dbReference>
<dbReference type="GeneID" id="54360405"/>
<evidence type="ECO:0000256" key="1">
    <source>
        <dbReference type="ARBA" id="ARBA00007378"/>
    </source>
</evidence>